<proteinExistence type="predicted"/>
<reference evidence="3" key="1">
    <citation type="submission" date="2017-08" db="EMBL/GenBank/DDBJ databases">
        <authorList>
            <person name="Varghese N."/>
            <person name="Submissions S."/>
        </authorList>
    </citation>
    <scope>NUCLEOTIDE SEQUENCE [LARGE SCALE GENOMIC DNA]</scope>
    <source>
        <strain evidence="3">KCTC 23107</strain>
    </source>
</reference>
<name>A0A286IHP8_9HYPH</name>
<gene>
    <name evidence="2" type="ORF">SAMN05877838_3814</name>
</gene>
<dbReference type="OrthoDB" id="7707524at2"/>
<protein>
    <recommendedName>
        <fullName evidence="4">Tat pathway signal sequence domain protein</fullName>
    </recommendedName>
</protein>
<sequence>MAFASPKPVILSLVLGLSLAATAASAQDQSQPSLSIDLNALEQVEQACRLVFVASNKTGASIEQMSLETVLFDAEGTVDRFALFDFKDLPVGKTRVRQFDLPETRCGAIGRILINGAASCKGPSFKGIECIEHLELKSSSRTEIVG</sequence>
<keyword evidence="3" id="KW-1185">Reference proteome</keyword>
<evidence type="ECO:0000313" key="3">
    <source>
        <dbReference type="Proteomes" id="UP000219465"/>
    </source>
</evidence>
<dbReference type="RefSeq" id="WP_097109324.1">
    <property type="nucleotide sequence ID" value="NZ_OCPC01000006.1"/>
</dbReference>
<evidence type="ECO:0000256" key="1">
    <source>
        <dbReference type="SAM" id="SignalP"/>
    </source>
</evidence>
<feature type="chain" id="PRO_5012018587" description="Tat pathway signal sequence domain protein" evidence="1">
    <location>
        <begin position="27"/>
        <end position="146"/>
    </location>
</feature>
<accession>A0A286IHP8</accession>
<dbReference type="EMBL" id="OCPC01000006">
    <property type="protein sequence ID" value="SOE18869.1"/>
    <property type="molecule type" value="Genomic_DNA"/>
</dbReference>
<feature type="signal peptide" evidence="1">
    <location>
        <begin position="1"/>
        <end position="26"/>
    </location>
</feature>
<organism evidence="2 3">
    <name type="scientific">Hoeflea halophila</name>
    <dbReference type="NCBI Taxonomy" id="714899"/>
    <lineage>
        <taxon>Bacteria</taxon>
        <taxon>Pseudomonadati</taxon>
        <taxon>Pseudomonadota</taxon>
        <taxon>Alphaproteobacteria</taxon>
        <taxon>Hyphomicrobiales</taxon>
        <taxon>Rhizobiaceae</taxon>
        <taxon>Hoeflea</taxon>
    </lineage>
</organism>
<keyword evidence="1" id="KW-0732">Signal</keyword>
<evidence type="ECO:0000313" key="2">
    <source>
        <dbReference type="EMBL" id="SOE18869.1"/>
    </source>
</evidence>
<dbReference type="Proteomes" id="UP000219465">
    <property type="component" value="Unassembled WGS sequence"/>
</dbReference>
<evidence type="ECO:0008006" key="4">
    <source>
        <dbReference type="Google" id="ProtNLM"/>
    </source>
</evidence>
<dbReference type="AlphaFoldDB" id="A0A286IHP8"/>